<organism evidence="6 7">
    <name type="scientific">Rhodococcus maanshanensis</name>
    <dbReference type="NCBI Taxonomy" id="183556"/>
    <lineage>
        <taxon>Bacteria</taxon>
        <taxon>Bacillati</taxon>
        <taxon>Actinomycetota</taxon>
        <taxon>Actinomycetes</taxon>
        <taxon>Mycobacteriales</taxon>
        <taxon>Nocardiaceae</taxon>
        <taxon>Rhodococcus</taxon>
    </lineage>
</organism>
<dbReference type="InterPro" id="IPR006076">
    <property type="entry name" value="FAD-dep_OxRdtase"/>
</dbReference>
<dbReference type="GO" id="GO:0008115">
    <property type="term" value="F:sarcosine oxidase activity"/>
    <property type="evidence" value="ECO:0007669"/>
    <property type="project" value="TreeGrafter"/>
</dbReference>
<dbReference type="RefSeq" id="WP_072754377.1">
    <property type="nucleotide sequence ID" value="NZ_FOAW01000010.1"/>
</dbReference>
<dbReference type="GO" id="GO:0050660">
    <property type="term" value="F:flavin adenine dinucleotide binding"/>
    <property type="evidence" value="ECO:0007669"/>
    <property type="project" value="InterPro"/>
</dbReference>
<dbReference type="InterPro" id="IPR045170">
    <property type="entry name" value="MTOX"/>
</dbReference>
<keyword evidence="3" id="KW-0274">FAD</keyword>
<dbReference type="PANTHER" id="PTHR10961">
    <property type="entry name" value="PEROXISOMAL SARCOSINE OXIDASE"/>
    <property type="match status" value="1"/>
</dbReference>
<accession>A0A1H7R3I1</accession>
<keyword evidence="7" id="KW-1185">Reference proteome</keyword>
<evidence type="ECO:0000259" key="5">
    <source>
        <dbReference type="Pfam" id="PF01266"/>
    </source>
</evidence>
<dbReference type="SUPFAM" id="SSF51905">
    <property type="entry name" value="FAD/NAD(P)-binding domain"/>
    <property type="match status" value="1"/>
</dbReference>
<keyword evidence="2" id="KW-0285">Flavoprotein</keyword>
<name>A0A1H7R3I1_9NOCA</name>
<evidence type="ECO:0000313" key="7">
    <source>
        <dbReference type="Proteomes" id="UP000198677"/>
    </source>
</evidence>
<dbReference type="Pfam" id="PF01266">
    <property type="entry name" value="DAO"/>
    <property type="match status" value="1"/>
</dbReference>
<dbReference type="AlphaFoldDB" id="A0A1H7R3I1"/>
<dbReference type="InterPro" id="IPR036188">
    <property type="entry name" value="FAD/NAD-bd_sf"/>
</dbReference>
<protein>
    <submittedName>
        <fullName evidence="6">Sarcosine oxidase</fullName>
    </submittedName>
</protein>
<dbReference type="Proteomes" id="UP000198677">
    <property type="component" value="Unassembled WGS sequence"/>
</dbReference>
<evidence type="ECO:0000256" key="4">
    <source>
        <dbReference type="ARBA" id="ARBA00023002"/>
    </source>
</evidence>
<gene>
    <name evidence="6" type="ORF">SAMN05444583_110136</name>
</gene>
<proteinExistence type="predicted"/>
<evidence type="ECO:0000256" key="3">
    <source>
        <dbReference type="ARBA" id="ARBA00022827"/>
    </source>
</evidence>
<evidence type="ECO:0000256" key="1">
    <source>
        <dbReference type="ARBA" id="ARBA00001974"/>
    </source>
</evidence>
<keyword evidence="4" id="KW-0560">Oxidoreductase</keyword>
<dbReference type="OrthoDB" id="4443251at2"/>
<evidence type="ECO:0000313" key="6">
    <source>
        <dbReference type="EMBL" id="SEL54826.1"/>
    </source>
</evidence>
<dbReference type="Gene3D" id="3.30.9.10">
    <property type="entry name" value="D-Amino Acid Oxidase, subunit A, domain 2"/>
    <property type="match status" value="1"/>
</dbReference>
<evidence type="ECO:0000256" key="2">
    <source>
        <dbReference type="ARBA" id="ARBA00022630"/>
    </source>
</evidence>
<dbReference type="PANTHER" id="PTHR10961:SF10">
    <property type="entry name" value="FAD DEPENDENT OXIDOREDUCTASE DOMAIN-CONTAINING PROTEIN"/>
    <property type="match status" value="1"/>
</dbReference>
<reference evidence="7" key="1">
    <citation type="submission" date="2016-10" db="EMBL/GenBank/DDBJ databases">
        <authorList>
            <person name="Varghese N."/>
            <person name="Submissions S."/>
        </authorList>
    </citation>
    <scope>NUCLEOTIDE SEQUENCE [LARGE SCALE GENOMIC DNA]</scope>
    <source>
        <strain evidence="7">DSM 44675</strain>
    </source>
</reference>
<dbReference type="EMBL" id="FOAW01000010">
    <property type="protein sequence ID" value="SEL54826.1"/>
    <property type="molecule type" value="Genomic_DNA"/>
</dbReference>
<comment type="cofactor">
    <cofactor evidence="1">
        <name>FAD</name>
        <dbReference type="ChEBI" id="CHEBI:57692"/>
    </cofactor>
</comment>
<feature type="domain" description="FAD dependent oxidoreductase" evidence="5">
    <location>
        <begin position="8"/>
        <end position="381"/>
    </location>
</feature>
<sequence>MQAEHEFDVIVVGAGPIGAATARHLTALGADVLIVGPDEPARFDDHEGVWAGHYDQGRLAHVLEVPLVSSLLANRSIRRFPALHENTGIEFAKPTPSLAVMPEAITDPESAEWFDRERLVANAADLGVGVDRLDEADLRQRYRHMSFEPGHVGVLQSDAFIVNPRELVRALLGVATSGGATLVRDEITDIRREARGQLVTARSGSSWRARSVVVATGAATNAIGLIARPLAMDAFGATVVLVEAPELDVVDLPATMYLKVRDGETLYGGIIMPPLRYPDGRWYFKCAGNSVLETPLDTPDEIARWVRTGGNQKDIDEAYSVLTDLMPRQQFGAAHTRPCLVSANRTALPYIDQIDDNVFVAVEGERGVMAADEIGRLTAELVSTGRWSDSIPHDLLRAVWEIPLATEPLR</sequence>
<dbReference type="Gene3D" id="3.50.50.60">
    <property type="entry name" value="FAD/NAD(P)-binding domain"/>
    <property type="match status" value="1"/>
</dbReference>